<dbReference type="InParanoid" id="A0A7M7NDJ1"/>
<protein>
    <recommendedName>
        <fullName evidence="6">RNA methyltransferase</fullName>
        <ecNumber evidence="6">2.1.1.-</ecNumber>
    </recommendedName>
</protein>
<feature type="domain" description="Bin3-type SAM" evidence="9">
    <location>
        <begin position="350"/>
        <end position="593"/>
    </location>
</feature>
<dbReference type="OMA" id="MYRNYRS"/>
<keyword evidence="8" id="KW-0812">Transmembrane</keyword>
<dbReference type="Gene3D" id="3.40.50.150">
    <property type="entry name" value="Vaccinia Virus protein VP39"/>
    <property type="match status" value="1"/>
</dbReference>
<feature type="compositionally biased region" description="Polar residues" evidence="7">
    <location>
        <begin position="11"/>
        <end position="20"/>
    </location>
</feature>
<organism evidence="10 11">
    <name type="scientific">Strongylocentrotus purpuratus</name>
    <name type="common">Purple sea urchin</name>
    <dbReference type="NCBI Taxonomy" id="7668"/>
    <lineage>
        <taxon>Eukaryota</taxon>
        <taxon>Metazoa</taxon>
        <taxon>Echinodermata</taxon>
        <taxon>Eleutherozoa</taxon>
        <taxon>Echinozoa</taxon>
        <taxon>Echinoidea</taxon>
        <taxon>Euechinoidea</taxon>
        <taxon>Echinacea</taxon>
        <taxon>Camarodonta</taxon>
        <taxon>Echinidea</taxon>
        <taxon>Strongylocentrotidae</taxon>
        <taxon>Strongylocentrotus</taxon>
    </lineage>
</organism>
<proteinExistence type="inferred from homology"/>
<keyword evidence="8" id="KW-0472">Membrane</keyword>
<keyword evidence="3 6" id="KW-0808">Transferase</keyword>
<dbReference type="KEGG" id="spu:115918451"/>
<evidence type="ECO:0000313" key="11">
    <source>
        <dbReference type="Proteomes" id="UP000007110"/>
    </source>
</evidence>
<dbReference type="Pfam" id="PF06859">
    <property type="entry name" value="Bin3"/>
    <property type="match status" value="1"/>
</dbReference>
<dbReference type="PANTHER" id="PTHR12315">
    <property type="entry name" value="BICOID-INTERACTING PROTEIN RELATED"/>
    <property type="match status" value="1"/>
</dbReference>
<dbReference type="RefSeq" id="XP_030834893.1">
    <property type="nucleotide sequence ID" value="XM_030979033.1"/>
</dbReference>
<dbReference type="GO" id="GO:0032259">
    <property type="term" value="P:methylation"/>
    <property type="evidence" value="ECO:0007669"/>
    <property type="project" value="UniProtKB-KW"/>
</dbReference>
<dbReference type="EnsemblMetazoa" id="XM_030979033">
    <property type="protein sequence ID" value="XP_030834893"/>
    <property type="gene ID" value="LOC115918451"/>
</dbReference>
<feature type="region of interest" description="Disordered" evidence="7">
    <location>
        <begin position="1"/>
        <end position="20"/>
    </location>
</feature>
<accession>A0A7M7NDJ1</accession>
<reference evidence="11" key="1">
    <citation type="submission" date="2015-02" db="EMBL/GenBank/DDBJ databases">
        <title>Genome sequencing for Strongylocentrotus purpuratus.</title>
        <authorList>
            <person name="Murali S."/>
            <person name="Liu Y."/>
            <person name="Vee V."/>
            <person name="English A."/>
            <person name="Wang M."/>
            <person name="Skinner E."/>
            <person name="Han Y."/>
            <person name="Muzny D.M."/>
            <person name="Worley K.C."/>
            <person name="Gibbs R.A."/>
        </authorList>
    </citation>
    <scope>NUCLEOTIDE SEQUENCE</scope>
</reference>
<evidence type="ECO:0000256" key="6">
    <source>
        <dbReference type="RuleBase" id="RU367087"/>
    </source>
</evidence>
<dbReference type="GO" id="GO:0017069">
    <property type="term" value="F:snRNA binding"/>
    <property type="evidence" value="ECO:0000318"/>
    <property type="project" value="GO_Central"/>
</dbReference>
<evidence type="ECO:0000256" key="1">
    <source>
        <dbReference type="ARBA" id="ARBA00008361"/>
    </source>
</evidence>
<keyword evidence="2 6" id="KW-0489">Methyltransferase</keyword>
<feature type="region of interest" description="Disordered" evidence="7">
    <location>
        <begin position="75"/>
        <end position="111"/>
    </location>
</feature>
<keyword evidence="4 5" id="KW-0949">S-adenosyl-L-methionine</keyword>
<dbReference type="EC" id="2.1.1.-" evidence="6"/>
<keyword evidence="11" id="KW-1185">Reference proteome</keyword>
<evidence type="ECO:0000256" key="8">
    <source>
        <dbReference type="SAM" id="Phobius"/>
    </source>
</evidence>
<evidence type="ECO:0000256" key="2">
    <source>
        <dbReference type="ARBA" id="ARBA00022603"/>
    </source>
</evidence>
<dbReference type="InterPro" id="IPR024160">
    <property type="entry name" value="BIN3_SAM-bd_dom"/>
</dbReference>
<evidence type="ECO:0000256" key="7">
    <source>
        <dbReference type="SAM" id="MobiDB-lite"/>
    </source>
</evidence>
<dbReference type="GO" id="GO:0008173">
    <property type="term" value="F:RNA methyltransferase activity"/>
    <property type="evidence" value="ECO:0000318"/>
    <property type="project" value="GO_Central"/>
</dbReference>
<feature type="compositionally biased region" description="Basic and acidic residues" evidence="7">
    <location>
        <begin position="313"/>
        <end position="325"/>
    </location>
</feature>
<dbReference type="CDD" id="cd02440">
    <property type="entry name" value="AdoMet_MTases"/>
    <property type="match status" value="1"/>
</dbReference>
<dbReference type="SUPFAM" id="SSF53335">
    <property type="entry name" value="S-adenosyl-L-methionine-dependent methyltransferases"/>
    <property type="match status" value="1"/>
</dbReference>
<dbReference type="GeneID" id="115918451"/>
<dbReference type="GO" id="GO:0040031">
    <property type="term" value="P:snRNA modification"/>
    <property type="evidence" value="ECO:0000318"/>
    <property type="project" value="GO_Central"/>
</dbReference>
<dbReference type="GO" id="GO:0008171">
    <property type="term" value="F:O-methyltransferase activity"/>
    <property type="evidence" value="ECO:0000318"/>
    <property type="project" value="GO_Central"/>
</dbReference>
<feature type="compositionally biased region" description="Basic and acidic residues" evidence="7">
    <location>
        <begin position="198"/>
        <end position="219"/>
    </location>
</feature>
<dbReference type="Proteomes" id="UP000007110">
    <property type="component" value="Unassembled WGS sequence"/>
</dbReference>
<dbReference type="Pfam" id="PF06325">
    <property type="entry name" value="PrmA"/>
    <property type="match status" value="1"/>
</dbReference>
<dbReference type="PROSITE" id="PS51515">
    <property type="entry name" value="BIN3_SAM"/>
    <property type="match status" value="1"/>
</dbReference>
<feature type="compositionally biased region" description="Low complexity" evidence="7">
    <location>
        <begin position="268"/>
        <end position="279"/>
    </location>
</feature>
<reference evidence="10" key="2">
    <citation type="submission" date="2021-01" db="UniProtKB">
        <authorList>
            <consortium name="EnsemblMetazoa"/>
        </authorList>
    </citation>
    <scope>IDENTIFICATION</scope>
</reference>
<comment type="similarity">
    <text evidence="1 6">Belongs to the methyltransferase superfamily.</text>
</comment>
<sequence>MSTKVLEASPESGNRNDPFSSNNANIYVQGTLKNARIGGTSCGLSVVMESASATELVGSLAAQTIPSHSVVAGVGGAAGSGRKRHQSTSKAAGQIKRRRKTYERNGSKPKFLLGGSITDPLNLNSLDDEEISRIANALTPACSPLPHIDKDPDPVIVPQDFKDPLKLNITDDNPENNSPLTKTLVPRKSSGKKKKYHNSGEAKRDSIESLGNSDRDGAHGDGSSCARPLWLELQNNKMTKLSNKIVSPVLPDSRGRKRKASRTEPSSRLARALLIDDLLPLPPLPKKAKSTEPESKRSGKSPDIVNKLRRQHSHDAKSSRHLPKFKEQDKKFQYGNYARYYGYRTPNSDDSRIDFFKREWFEGKNCLDIGCNSGHVTLAIAKLFDPSKIVGVDIDGNLIGVARKNVKNCLEEQFREKRGKGCVDFPVSLQKTYGPLAPAASTSSSVGRRTPGTSLFPANILFRCANFVLEKDSMLETQREEYDTILCLSVTKWIHLNWGDAGMKRFFKRIFRALHPGGRLILEPQAWPSYQKKRKMTVGDWVQLETGLDCDFCSLITCYNQHNHYNISIIIISIIFLSRCFCMIMSRLLYFRE</sequence>
<dbReference type="InterPro" id="IPR029063">
    <property type="entry name" value="SAM-dependent_MTases_sf"/>
</dbReference>
<dbReference type="InterPro" id="IPR039772">
    <property type="entry name" value="Bin3-like"/>
</dbReference>
<dbReference type="AlphaFoldDB" id="A0A7M7NDJ1"/>
<evidence type="ECO:0000313" key="10">
    <source>
        <dbReference type="EnsemblMetazoa" id="XP_030834893"/>
    </source>
</evidence>
<evidence type="ECO:0000259" key="9">
    <source>
        <dbReference type="PROSITE" id="PS51515"/>
    </source>
</evidence>
<feature type="region of interest" description="Disordered" evidence="7">
    <location>
        <begin position="166"/>
        <end position="223"/>
    </location>
</feature>
<keyword evidence="8" id="KW-1133">Transmembrane helix</keyword>
<evidence type="ECO:0000256" key="3">
    <source>
        <dbReference type="ARBA" id="ARBA00022679"/>
    </source>
</evidence>
<evidence type="ECO:0000256" key="4">
    <source>
        <dbReference type="ARBA" id="ARBA00022691"/>
    </source>
</evidence>
<dbReference type="PANTHER" id="PTHR12315:SF0">
    <property type="entry name" value="7SK SNRNA METHYLPHOSPHATE CAPPING ENZYME"/>
    <property type="match status" value="1"/>
</dbReference>
<dbReference type="InterPro" id="IPR010675">
    <property type="entry name" value="Bin3_C"/>
</dbReference>
<evidence type="ECO:0000256" key="5">
    <source>
        <dbReference type="PROSITE-ProRule" id="PRU00848"/>
    </source>
</evidence>
<feature type="region of interest" description="Disordered" evidence="7">
    <location>
        <begin position="244"/>
        <end position="325"/>
    </location>
</feature>
<feature type="transmembrane region" description="Helical" evidence="8">
    <location>
        <begin position="567"/>
        <end position="590"/>
    </location>
</feature>
<dbReference type="OrthoDB" id="10017101at2759"/>
<dbReference type="FunCoup" id="A0A7M7NDJ1">
    <property type="interactions" value="1504"/>
</dbReference>
<name>A0A7M7NDJ1_STRPU</name>